<name>A0A4R8IYC5_9GAMM</name>
<dbReference type="AlphaFoldDB" id="A0A4R8IYC5"/>
<evidence type="ECO:0000313" key="1">
    <source>
        <dbReference type="EMBL" id="TDY02423.1"/>
    </source>
</evidence>
<protein>
    <submittedName>
        <fullName evidence="1">Uncharacterized protein</fullName>
    </submittedName>
</protein>
<keyword evidence="2" id="KW-1185">Reference proteome</keyword>
<gene>
    <name evidence="1" type="ORF">EDC23_0792</name>
</gene>
<organism evidence="1 2">
    <name type="scientific">Thiohalophilus thiocyanatoxydans</name>
    <dbReference type="NCBI Taxonomy" id="381308"/>
    <lineage>
        <taxon>Bacteria</taxon>
        <taxon>Pseudomonadati</taxon>
        <taxon>Pseudomonadota</taxon>
        <taxon>Gammaproteobacteria</taxon>
        <taxon>Thiohalomonadales</taxon>
        <taxon>Thiohalophilaceae</taxon>
        <taxon>Thiohalophilus</taxon>
    </lineage>
</organism>
<dbReference type="EMBL" id="SOQX01000002">
    <property type="protein sequence ID" value="TDY02423.1"/>
    <property type="molecule type" value="Genomic_DNA"/>
</dbReference>
<sequence>MKTQNPLSKGLKSTSLRASVDAHCYMCMGGEKDDTRTQKSVVELIRVCSSEICPLWSVRPFTRSNSEDKAGN</sequence>
<evidence type="ECO:0000313" key="2">
    <source>
        <dbReference type="Proteomes" id="UP000294914"/>
    </source>
</evidence>
<proteinExistence type="predicted"/>
<comment type="caution">
    <text evidence="1">The sequence shown here is derived from an EMBL/GenBank/DDBJ whole genome shotgun (WGS) entry which is preliminary data.</text>
</comment>
<reference evidence="1 2" key="1">
    <citation type="submission" date="2019-03" db="EMBL/GenBank/DDBJ databases">
        <title>Genomic Encyclopedia of Type Strains, Phase IV (KMG-IV): sequencing the most valuable type-strain genomes for metagenomic binning, comparative biology and taxonomic classification.</title>
        <authorList>
            <person name="Goeker M."/>
        </authorList>
    </citation>
    <scope>NUCLEOTIDE SEQUENCE [LARGE SCALE GENOMIC DNA]</scope>
    <source>
        <strain evidence="1 2">DSM 16326</strain>
    </source>
</reference>
<accession>A0A4R8IYC5</accession>
<dbReference type="Proteomes" id="UP000294914">
    <property type="component" value="Unassembled WGS sequence"/>
</dbReference>